<evidence type="ECO:0000313" key="2">
    <source>
        <dbReference type="EMBL" id="AYV85054.1"/>
    </source>
</evidence>
<organism evidence="2">
    <name type="scientific">Satyrvirus sp</name>
    <dbReference type="NCBI Taxonomy" id="2487771"/>
    <lineage>
        <taxon>Viruses</taxon>
        <taxon>Varidnaviria</taxon>
        <taxon>Bamfordvirae</taxon>
        <taxon>Nucleocytoviricota</taxon>
        <taxon>Megaviricetes</taxon>
        <taxon>Imitervirales</taxon>
        <taxon>Mimiviridae</taxon>
        <taxon>Megamimivirinae</taxon>
    </lineage>
</organism>
<feature type="transmembrane region" description="Helical" evidence="1">
    <location>
        <begin position="20"/>
        <end position="37"/>
    </location>
</feature>
<keyword evidence="1" id="KW-0472">Membrane</keyword>
<gene>
    <name evidence="2" type="ORF">Satyrvirus2_65</name>
</gene>
<keyword evidence="1" id="KW-0812">Transmembrane</keyword>
<sequence length="48" mass="6196">MEYYIYFSEINNIEKKYVNEFLIFNPLIFGHFYYFCFKNFRLYSSIYY</sequence>
<accession>A0A3G5AEP0</accession>
<dbReference type="EMBL" id="MK072438">
    <property type="protein sequence ID" value="AYV85054.1"/>
    <property type="molecule type" value="Genomic_DNA"/>
</dbReference>
<proteinExistence type="predicted"/>
<evidence type="ECO:0000256" key="1">
    <source>
        <dbReference type="SAM" id="Phobius"/>
    </source>
</evidence>
<reference evidence="2" key="1">
    <citation type="submission" date="2018-10" db="EMBL/GenBank/DDBJ databases">
        <title>Hidden diversity of soil giant viruses.</title>
        <authorList>
            <person name="Schulz F."/>
            <person name="Alteio L."/>
            <person name="Goudeau D."/>
            <person name="Ryan E.M."/>
            <person name="Malmstrom R.R."/>
            <person name="Blanchard J."/>
            <person name="Woyke T."/>
        </authorList>
    </citation>
    <scope>NUCLEOTIDE SEQUENCE</scope>
    <source>
        <strain evidence="2">SAV1</strain>
    </source>
</reference>
<name>A0A3G5AEP0_9VIRU</name>
<keyword evidence="1" id="KW-1133">Transmembrane helix</keyword>
<protein>
    <submittedName>
        <fullName evidence="2">Uncharacterized protein</fullName>
    </submittedName>
</protein>